<keyword evidence="1" id="KW-1133">Transmembrane helix</keyword>
<reference evidence="2 3" key="1">
    <citation type="journal article" date="2015" name="Nature">
        <title>rRNA introns, odd ribosomes, and small enigmatic genomes across a large radiation of phyla.</title>
        <authorList>
            <person name="Brown C.T."/>
            <person name="Hug L.A."/>
            <person name="Thomas B.C."/>
            <person name="Sharon I."/>
            <person name="Castelle C.J."/>
            <person name="Singh A."/>
            <person name="Wilkins M.J."/>
            <person name="Williams K.H."/>
            <person name="Banfield J.F."/>
        </authorList>
    </citation>
    <scope>NUCLEOTIDE SEQUENCE [LARGE SCALE GENOMIC DNA]</scope>
</reference>
<dbReference type="AlphaFoldDB" id="A0A0G0BBH4"/>
<evidence type="ECO:0000313" key="3">
    <source>
        <dbReference type="Proteomes" id="UP000034952"/>
    </source>
</evidence>
<sequence>MNTIGTIIITIASGLIGGYISYYFAQKTENYKFIQLQKQKAESIAKLFARWIKYQGKEVDILNDKELKDYFEDLNRMSLELTLWIKDEQLLNNIMLRLQNHESAKDVRNIVGDVRKMIIENQNDKFDSSQITLWPK</sequence>
<keyword evidence="1" id="KW-0472">Membrane</keyword>
<protein>
    <submittedName>
        <fullName evidence="2">Uncharacterized protein</fullName>
    </submittedName>
</protein>
<keyword evidence="1" id="KW-0812">Transmembrane</keyword>
<feature type="transmembrane region" description="Helical" evidence="1">
    <location>
        <begin position="6"/>
        <end position="25"/>
    </location>
</feature>
<comment type="caution">
    <text evidence="2">The sequence shown here is derived from an EMBL/GenBank/DDBJ whole genome shotgun (WGS) entry which is preliminary data.</text>
</comment>
<name>A0A0G0BBH4_9BACT</name>
<dbReference type="Proteomes" id="UP000034952">
    <property type="component" value="Unassembled WGS sequence"/>
</dbReference>
<gene>
    <name evidence="2" type="ORF">UR64_C0002G0054</name>
</gene>
<evidence type="ECO:0000313" key="2">
    <source>
        <dbReference type="EMBL" id="KKP66838.1"/>
    </source>
</evidence>
<evidence type="ECO:0000256" key="1">
    <source>
        <dbReference type="SAM" id="Phobius"/>
    </source>
</evidence>
<dbReference type="EMBL" id="LBPY01000002">
    <property type="protein sequence ID" value="KKP66838.1"/>
    <property type="molecule type" value="Genomic_DNA"/>
</dbReference>
<organism evidence="2 3">
    <name type="scientific">Candidatus Nomurabacteria bacterium GW2011_GWE1_35_16</name>
    <dbReference type="NCBI Taxonomy" id="1618761"/>
    <lineage>
        <taxon>Bacteria</taxon>
        <taxon>Candidatus Nomuraibacteriota</taxon>
    </lineage>
</organism>
<accession>A0A0G0BBH4</accession>
<proteinExistence type="predicted"/>